<proteinExistence type="predicted"/>
<sequence length="183" mass="20246">MAVAMGFVQLFRGLGQVSGVAISSAMFQSLLNKELHARLTDPGSEELIEKVKHSSEIVRQLPPNLQEPVRGSYAFALRAVFIMAACCTFAAFLIPELSMDEDDEERSDIESGNDSTTPTPRFSASPTRSLDEEEPERRDTVPISIPSRPGAQRRLSTYQHTPLDVERGRSARNLRNSRGLNSL</sequence>
<gene>
    <name evidence="1" type="ORF">ACOLOM_LOCUS6997</name>
</gene>
<keyword evidence="2" id="KW-1185">Reference proteome</keyword>
<evidence type="ECO:0000313" key="2">
    <source>
        <dbReference type="Proteomes" id="UP000789525"/>
    </source>
</evidence>
<protein>
    <submittedName>
        <fullName evidence="1">12247_t:CDS:1</fullName>
    </submittedName>
</protein>
<comment type="caution">
    <text evidence="1">The sequence shown here is derived from an EMBL/GenBank/DDBJ whole genome shotgun (WGS) entry which is preliminary data.</text>
</comment>
<accession>A0ACA9MV34</accession>
<reference evidence="1" key="1">
    <citation type="submission" date="2021-06" db="EMBL/GenBank/DDBJ databases">
        <authorList>
            <person name="Kallberg Y."/>
            <person name="Tangrot J."/>
            <person name="Rosling A."/>
        </authorList>
    </citation>
    <scope>NUCLEOTIDE SEQUENCE</scope>
    <source>
        <strain evidence="1">CL356</strain>
    </source>
</reference>
<organism evidence="1 2">
    <name type="scientific">Acaulospora colombiana</name>
    <dbReference type="NCBI Taxonomy" id="27376"/>
    <lineage>
        <taxon>Eukaryota</taxon>
        <taxon>Fungi</taxon>
        <taxon>Fungi incertae sedis</taxon>
        <taxon>Mucoromycota</taxon>
        <taxon>Glomeromycotina</taxon>
        <taxon>Glomeromycetes</taxon>
        <taxon>Diversisporales</taxon>
        <taxon>Acaulosporaceae</taxon>
        <taxon>Acaulospora</taxon>
    </lineage>
</organism>
<dbReference type="Proteomes" id="UP000789525">
    <property type="component" value="Unassembled WGS sequence"/>
</dbReference>
<evidence type="ECO:0000313" key="1">
    <source>
        <dbReference type="EMBL" id="CAG8610415.1"/>
    </source>
</evidence>
<dbReference type="EMBL" id="CAJVPT010015255">
    <property type="protein sequence ID" value="CAG8610415.1"/>
    <property type="molecule type" value="Genomic_DNA"/>
</dbReference>
<name>A0ACA9MV34_9GLOM</name>